<dbReference type="Pfam" id="PF10441">
    <property type="entry name" value="Urb2"/>
    <property type="match status" value="1"/>
</dbReference>
<dbReference type="GO" id="GO:0042254">
    <property type="term" value="P:ribosome biogenesis"/>
    <property type="evidence" value="ECO:0007669"/>
    <property type="project" value="TreeGrafter"/>
</dbReference>
<dbReference type="EMBL" id="CAJVPI010000028">
    <property type="protein sequence ID" value="CAG8460526.1"/>
    <property type="molecule type" value="Genomic_DNA"/>
</dbReference>
<dbReference type="Proteomes" id="UP000789739">
    <property type="component" value="Unassembled WGS sequence"/>
</dbReference>
<organism evidence="2 3">
    <name type="scientific">Paraglomus brasilianum</name>
    <dbReference type="NCBI Taxonomy" id="144538"/>
    <lineage>
        <taxon>Eukaryota</taxon>
        <taxon>Fungi</taxon>
        <taxon>Fungi incertae sedis</taxon>
        <taxon>Mucoromycota</taxon>
        <taxon>Glomeromycotina</taxon>
        <taxon>Glomeromycetes</taxon>
        <taxon>Paraglomerales</taxon>
        <taxon>Paraglomeraceae</taxon>
        <taxon>Paraglomus</taxon>
    </lineage>
</organism>
<dbReference type="PANTHER" id="PTHR15682:SF2">
    <property type="entry name" value="UNHEALTHY RIBOSOME BIOGENESIS PROTEIN 2 HOMOLOG"/>
    <property type="match status" value="1"/>
</dbReference>
<dbReference type="OrthoDB" id="160374at2759"/>
<keyword evidence="3" id="KW-1185">Reference proteome</keyword>
<feature type="domain" description="Nucleolar 27S pre-rRNA processing Urb2/Npa2 C-terminal" evidence="1">
    <location>
        <begin position="707"/>
        <end position="905"/>
    </location>
</feature>
<accession>A0A9N8VS75</accession>
<evidence type="ECO:0000313" key="2">
    <source>
        <dbReference type="EMBL" id="CAG8460526.1"/>
    </source>
</evidence>
<sequence>MTQSLSKIRIAAATYLEVMHLFRFSDYAHNEDFVQKIKTLLESFNKLREEDFDKIYEQYIRPVVNVTKFDYKLTQVAFAALCLHVALLGSASYTEKHGPYVASKIATWIINDAKLKVLTHIIRLLNIAECGWDIDYSIKTIEEIVETISLPSTIASWNGTISGVNTDNYSLTTTKVVFLDFLNVVCAHCSLEGARRLVKFFVRCYISSYFHDKEDNGYNLTKVCDEIVKSPKFYKFPYIKDVFFDLCTEELLFIGPRTTDTPSAQFNKTLKIFEILKNSCSARALRNRMRAIIDLIGTIPADHFNDRQKDGLILQTMLVEKIVDKKGLDISDTMQVCRRFIYTMMNGGSKGMLIYHPAYYMWWITNAISQDGKMQQYTKSPKYVAYEKEISNQMADIIEKTVKVAQMSMQFLFQNPSSAYTLQYVDTISEFLRNLPTPLLSAGKFAEWMDDTVENLEYQWCLRLIADFLEDGIQCYNDSESLVTLSLFVKDQLNIAFDCLTSKQYTEFLIDKFEEVELLLRTLKIVVTYIKRMPDIAAKRDILDHINEKLNRLATTVLIIMDCTDDISQRVVENVLTVFSISVDCVQFSNSETASAWKLLLMFCELLYLLMNRTSTEVQSAELMVSSFIGTLTRNQFEYVYKGMINIINDKIKENATNDLNILVKLIDCMIRRKDFNESIKENLTAVIGTLCNAGYRRITQNTLIRLMNLIAYICSLRDFKIQLVHVDDIITMLHALLCNYESDNQTESASIFIEACRLLLILVTLHSLELKKSGAIRLVAPTTYILLLLLKGPQTGGHALTPKFAIHSVDKKTRGTMAYQFRRLLEAVSHNLRFTIITEDVPLILSEYISLLLVEERKSVKDILRPGTFALFDLCDTNEVEITMGYLSKIGEELFGELWNAYNAAKINM</sequence>
<dbReference type="AlphaFoldDB" id="A0A9N8VS75"/>
<protein>
    <submittedName>
        <fullName evidence="2">1249_t:CDS:1</fullName>
    </submittedName>
</protein>
<evidence type="ECO:0000313" key="3">
    <source>
        <dbReference type="Proteomes" id="UP000789739"/>
    </source>
</evidence>
<evidence type="ECO:0000259" key="1">
    <source>
        <dbReference type="Pfam" id="PF10441"/>
    </source>
</evidence>
<gene>
    <name evidence="2" type="ORF">PBRASI_LOCUS553</name>
</gene>
<reference evidence="2" key="1">
    <citation type="submission" date="2021-06" db="EMBL/GenBank/DDBJ databases">
        <authorList>
            <person name="Kallberg Y."/>
            <person name="Tangrot J."/>
            <person name="Rosling A."/>
        </authorList>
    </citation>
    <scope>NUCLEOTIDE SEQUENCE</scope>
    <source>
        <strain evidence="2">BR232B</strain>
    </source>
</reference>
<dbReference type="GO" id="GO:0005730">
    <property type="term" value="C:nucleolus"/>
    <property type="evidence" value="ECO:0007669"/>
    <property type="project" value="TreeGrafter"/>
</dbReference>
<name>A0A9N8VS75_9GLOM</name>
<dbReference type="PANTHER" id="PTHR15682">
    <property type="entry name" value="UNHEALTHY RIBOSOME BIOGENESIS PROTEIN 2 HOMOLOG"/>
    <property type="match status" value="1"/>
</dbReference>
<dbReference type="InterPro" id="IPR018849">
    <property type="entry name" value="Urb2/Npa2_C"/>
</dbReference>
<comment type="caution">
    <text evidence="2">The sequence shown here is derived from an EMBL/GenBank/DDBJ whole genome shotgun (WGS) entry which is preliminary data.</text>
</comment>
<proteinExistence type="predicted"/>
<dbReference type="InterPro" id="IPR052609">
    <property type="entry name" value="Ribosome_Biogenesis_Reg"/>
</dbReference>